<feature type="domain" description="Carbohydrate kinase PfkB" evidence="6">
    <location>
        <begin position="33"/>
        <end position="300"/>
    </location>
</feature>
<dbReference type="GO" id="GO:0008673">
    <property type="term" value="F:2-dehydro-3-deoxygluconokinase activity"/>
    <property type="evidence" value="ECO:0007669"/>
    <property type="project" value="UniProtKB-EC"/>
</dbReference>
<dbReference type="InterPro" id="IPR011611">
    <property type="entry name" value="PfkB_dom"/>
</dbReference>
<evidence type="ECO:0000256" key="3">
    <source>
        <dbReference type="ARBA" id="ARBA00022741"/>
    </source>
</evidence>
<evidence type="ECO:0000256" key="4">
    <source>
        <dbReference type="ARBA" id="ARBA00022777"/>
    </source>
</evidence>
<protein>
    <submittedName>
        <fullName evidence="7">2-dehydro-3-deoxygluconokinase</fullName>
        <ecNumber evidence="7">2.7.1.45</ecNumber>
    </submittedName>
</protein>
<dbReference type="EC" id="2.7.1.45" evidence="7"/>
<gene>
    <name evidence="7" type="primary">kdgK</name>
    <name evidence="7" type="ORF">BWY41_01890</name>
</gene>
<dbReference type="SUPFAM" id="SSF53613">
    <property type="entry name" value="Ribokinase-like"/>
    <property type="match status" value="1"/>
</dbReference>
<keyword evidence="3" id="KW-0547">Nucleotide-binding</keyword>
<dbReference type="InterPro" id="IPR029056">
    <property type="entry name" value="Ribokinase-like"/>
</dbReference>
<dbReference type="PANTHER" id="PTHR43085:SF1">
    <property type="entry name" value="PSEUDOURIDINE KINASE-RELATED"/>
    <property type="match status" value="1"/>
</dbReference>
<reference evidence="7" key="1">
    <citation type="submission" date="2017-02" db="EMBL/GenBank/DDBJ databases">
        <title>Delving into the versatile metabolic prowess of the omnipresent phylum Bacteroidetes.</title>
        <authorList>
            <person name="Nobu M.K."/>
            <person name="Mei R."/>
            <person name="Narihiro T."/>
            <person name="Kuroda K."/>
            <person name="Liu W.-T."/>
        </authorList>
    </citation>
    <scope>NUCLEOTIDE SEQUENCE</scope>
    <source>
        <strain evidence="7">ADurb.Bin276</strain>
    </source>
</reference>
<dbReference type="PANTHER" id="PTHR43085">
    <property type="entry name" value="HEXOKINASE FAMILY MEMBER"/>
    <property type="match status" value="1"/>
</dbReference>
<dbReference type="Pfam" id="PF00294">
    <property type="entry name" value="PfkB"/>
    <property type="match status" value="1"/>
</dbReference>
<comment type="caution">
    <text evidence="7">The sequence shown here is derived from an EMBL/GenBank/DDBJ whole genome shotgun (WGS) entry which is preliminary data.</text>
</comment>
<dbReference type="CDD" id="cd01166">
    <property type="entry name" value="KdgK"/>
    <property type="match status" value="1"/>
</dbReference>
<evidence type="ECO:0000256" key="2">
    <source>
        <dbReference type="ARBA" id="ARBA00022679"/>
    </source>
</evidence>
<evidence type="ECO:0000259" key="6">
    <source>
        <dbReference type="Pfam" id="PF00294"/>
    </source>
</evidence>
<sequence>MPEIISMGEALVEIMREKIGAGLDKPEVFIGPYPSGAPAIFADCAARLGGKVGFIGTVGNDDFGKVIQDRLRFDGVDLTYFQSKPDATTGVAFVAYFSDGSRKFLYHIRNAASGVIEKSRIVSSYFKGARFLHINGSAVSINQAWKETIYSAIETAKKNGVKISFDPNIRPEILGVDKVRALCQPIIESASIIFPSGEEATMLTGNKDPEAAALALLEKGAEIVVLKKGSKGSTVYSQGTKYDVPAFEVEEIDPTGAGDCFDAGFLVSLIHKRSLKESARFANAVGALAVTRKGPMEGAPFPEEVDKIMTLSKK</sequence>
<keyword evidence="5" id="KW-0067">ATP-binding</keyword>
<evidence type="ECO:0000256" key="1">
    <source>
        <dbReference type="ARBA" id="ARBA00010688"/>
    </source>
</evidence>
<organism evidence="7">
    <name type="scientific">Candidatus Atribacter allofermentans</name>
    <dbReference type="NCBI Taxonomy" id="1852833"/>
    <lineage>
        <taxon>Bacteria</taxon>
        <taxon>Pseudomonadati</taxon>
        <taxon>Atribacterota</taxon>
        <taxon>Atribacteria</taxon>
        <taxon>Atribacterales</taxon>
        <taxon>Atribacteraceae</taxon>
        <taxon>Atribacter</taxon>
    </lineage>
</organism>
<evidence type="ECO:0000313" key="7">
    <source>
        <dbReference type="EMBL" id="OQA54788.1"/>
    </source>
</evidence>
<name>A0A1V5SJV7_9BACT</name>
<evidence type="ECO:0000256" key="5">
    <source>
        <dbReference type="ARBA" id="ARBA00022840"/>
    </source>
</evidence>
<dbReference type="InterPro" id="IPR002173">
    <property type="entry name" value="Carboh/pur_kinase_PfkB_CS"/>
</dbReference>
<keyword evidence="4 7" id="KW-0418">Kinase</keyword>
<dbReference type="EMBL" id="MWBQ01000196">
    <property type="protein sequence ID" value="OQA54788.1"/>
    <property type="molecule type" value="Genomic_DNA"/>
</dbReference>
<dbReference type="Proteomes" id="UP000485569">
    <property type="component" value="Unassembled WGS sequence"/>
</dbReference>
<keyword evidence="2 7" id="KW-0808">Transferase</keyword>
<dbReference type="InterPro" id="IPR050306">
    <property type="entry name" value="PfkB_Carbo_kinase"/>
</dbReference>
<dbReference type="GO" id="GO:0005524">
    <property type="term" value="F:ATP binding"/>
    <property type="evidence" value="ECO:0007669"/>
    <property type="project" value="UniProtKB-KW"/>
</dbReference>
<dbReference type="AlphaFoldDB" id="A0A1V5SJV7"/>
<dbReference type="PROSITE" id="PS00584">
    <property type="entry name" value="PFKB_KINASES_2"/>
    <property type="match status" value="1"/>
</dbReference>
<comment type="similarity">
    <text evidence="1">Belongs to the carbohydrate kinase PfkB family.</text>
</comment>
<accession>A0A1V5SJV7</accession>
<dbReference type="Gene3D" id="3.40.1190.20">
    <property type="match status" value="1"/>
</dbReference>
<proteinExistence type="inferred from homology"/>